<evidence type="ECO:0000256" key="3">
    <source>
        <dbReference type="ARBA" id="ARBA00022989"/>
    </source>
</evidence>
<dbReference type="InterPro" id="IPR007568">
    <property type="entry name" value="RTA1"/>
</dbReference>
<dbReference type="RefSeq" id="XP_018127171.1">
    <property type="nucleotide sequence ID" value="XM_018278125.2"/>
</dbReference>
<name>A0A1B8GC67_9PEZI</name>
<evidence type="ECO:0000313" key="7">
    <source>
        <dbReference type="EMBL" id="OBT93438.1"/>
    </source>
</evidence>
<gene>
    <name evidence="7" type="ORF">VE01_08705</name>
</gene>
<keyword evidence="2 6" id="KW-0812">Transmembrane</keyword>
<evidence type="ECO:0000256" key="2">
    <source>
        <dbReference type="ARBA" id="ARBA00022692"/>
    </source>
</evidence>
<proteinExistence type="predicted"/>
<evidence type="ECO:0000256" key="4">
    <source>
        <dbReference type="ARBA" id="ARBA00023136"/>
    </source>
</evidence>
<reference evidence="8" key="2">
    <citation type="journal article" date="2018" name="Nat. Commun.">
        <title>Extreme sensitivity to ultraviolet light in the fungal pathogen causing white-nose syndrome of bats.</title>
        <authorList>
            <person name="Palmer J.M."/>
            <person name="Drees K.P."/>
            <person name="Foster J.T."/>
            <person name="Lindner D.L."/>
        </authorList>
    </citation>
    <scope>NUCLEOTIDE SEQUENCE [LARGE SCALE GENOMIC DNA]</scope>
    <source>
        <strain evidence="8">UAMH 10579</strain>
    </source>
</reference>
<feature type="transmembrane region" description="Helical" evidence="6">
    <location>
        <begin position="78"/>
        <end position="99"/>
    </location>
</feature>
<evidence type="ECO:0000256" key="6">
    <source>
        <dbReference type="SAM" id="Phobius"/>
    </source>
</evidence>
<feature type="transmembrane region" description="Helical" evidence="6">
    <location>
        <begin position="49"/>
        <end position="72"/>
    </location>
</feature>
<feature type="transmembrane region" description="Helical" evidence="6">
    <location>
        <begin position="245"/>
        <end position="264"/>
    </location>
</feature>
<dbReference type="STRING" id="342668.A0A1B8GC67"/>
<feature type="transmembrane region" description="Helical" evidence="6">
    <location>
        <begin position="198"/>
        <end position="216"/>
    </location>
</feature>
<sequence length="353" mass="39609">MEDGKYVDGSLWYYAPNKIAPIVFTVLFTLSGALHFYQSSHHSSWRITWIYSWSSLLFIAGYALRTAGAYHYSNINLFISSLVLLYAAPPLYELGNYLVLSRCLHYMPHLSPLHPHRTLTLFLGLSVGVEVLTANGAAQSITGSTVAKQDTGKALLKAALVLQLGVMGLLLAVAGTYHRRAARAGILARHEGKADIRNVLITLYCSCGLITVRTIYRTVEYFFAAALHPPYDAGEVISPLIRYEWFFWVFEGMLMIANSALLNWRHPGKYLPKRNNIFLRPDGTERVGEEFKDQRPALLVVFDPLDLIGLVLRRDKKWWEDEGLPTVAEEEARRAGEGREGGERGKESSSTRS</sequence>
<feature type="region of interest" description="Disordered" evidence="5">
    <location>
        <begin position="329"/>
        <end position="353"/>
    </location>
</feature>
<dbReference type="AlphaFoldDB" id="A0A1B8GC67"/>
<protein>
    <recommendedName>
        <fullName evidence="9">RTA1 domain protein</fullName>
    </recommendedName>
</protein>
<evidence type="ECO:0008006" key="9">
    <source>
        <dbReference type="Google" id="ProtNLM"/>
    </source>
</evidence>
<dbReference type="PANTHER" id="PTHR31465:SF13">
    <property type="entry name" value="RTA1 DOMAIN PROTEIN-RELATED"/>
    <property type="match status" value="1"/>
</dbReference>
<keyword evidence="3 6" id="KW-1133">Transmembrane helix</keyword>
<feature type="transmembrane region" description="Helical" evidence="6">
    <location>
        <begin position="19"/>
        <end position="37"/>
    </location>
</feature>
<keyword evidence="8" id="KW-1185">Reference proteome</keyword>
<accession>A0A1B8GC67</accession>
<reference evidence="7 8" key="1">
    <citation type="submission" date="2016-03" db="EMBL/GenBank/DDBJ databases">
        <title>Comparative genomics of Pseudogymnoascus destructans, the fungus causing white-nose syndrome of bats.</title>
        <authorList>
            <person name="Palmer J.M."/>
            <person name="Drees K.P."/>
            <person name="Foster J.T."/>
            <person name="Lindner D.L."/>
        </authorList>
    </citation>
    <scope>NUCLEOTIDE SEQUENCE [LARGE SCALE GENOMIC DNA]</scope>
    <source>
        <strain evidence="7 8">UAMH 10579</strain>
    </source>
</reference>
<feature type="compositionally biased region" description="Basic and acidic residues" evidence="5">
    <location>
        <begin position="330"/>
        <end position="353"/>
    </location>
</feature>
<dbReference type="GO" id="GO:0016020">
    <property type="term" value="C:membrane"/>
    <property type="evidence" value="ECO:0007669"/>
    <property type="project" value="UniProtKB-SubCell"/>
</dbReference>
<evidence type="ECO:0000256" key="1">
    <source>
        <dbReference type="ARBA" id="ARBA00004141"/>
    </source>
</evidence>
<dbReference type="OrthoDB" id="3358017at2759"/>
<feature type="transmembrane region" description="Helical" evidence="6">
    <location>
        <begin position="158"/>
        <end position="177"/>
    </location>
</feature>
<dbReference type="Pfam" id="PF04479">
    <property type="entry name" value="RTA1"/>
    <property type="match status" value="1"/>
</dbReference>
<organism evidence="7 8">
    <name type="scientific">Pseudogymnoascus verrucosus</name>
    <dbReference type="NCBI Taxonomy" id="342668"/>
    <lineage>
        <taxon>Eukaryota</taxon>
        <taxon>Fungi</taxon>
        <taxon>Dikarya</taxon>
        <taxon>Ascomycota</taxon>
        <taxon>Pezizomycotina</taxon>
        <taxon>Leotiomycetes</taxon>
        <taxon>Thelebolales</taxon>
        <taxon>Thelebolaceae</taxon>
        <taxon>Pseudogymnoascus</taxon>
    </lineage>
</organism>
<keyword evidence="4 6" id="KW-0472">Membrane</keyword>
<dbReference type="PANTHER" id="PTHR31465">
    <property type="entry name" value="PROTEIN RTA1-RELATED"/>
    <property type="match status" value="1"/>
</dbReference>
<dbReference type="Proteomes" id="UP000091956">
    <property type="component" value="Unassembled WGS sequence"/>
</dbReference>
<dbReference type="GeneID" id="28842091"/>
<evidence type="ECO:0000256" key="5">
    <source>
        <dbReference type="SAM" id="MobiDB-lite"/>
    </source>
</evidence>
<feature type="transmembrane region" description="Helical" evidence="6">
    <location>
        <begin position="119"/>
        <end position="138"/>
    </location>
</feature>
<comment type="subcellular location">
    <subcellularLocation>
        <location evidence="1">Membrane</location>
        <topology evidence="1">Multi-pass membrane protein</topology>
    </subcellularLocation>
</comment>
<dbReference type="EMBL" id="KV460253">
    <property type="protein sequence ID" value="OBT93438.1"/>
    <property type="molecule type" value="Genomic_DNA"/>
</dbReference>
<evidence type="ECO:0000313" key="8">
    <source>
        <dbReference type="Proteomes" id="UP000091956"/>
    </source>
</evidence>